<reference evidence="2" key="1">
    <citation type="submission" date="2016-10" db="EMBL/GenBank/DDBJ databases">
        <authorList>
            <person name="Varghese N."/>
            <person name="Submissions S."/>
        </authorList>
    </citation>
    <scope>NUCLEOTIDE SEQUENCE [LARGE SCALE GENOMIC DNA]</scope>
    <source>
        <strain evidence="2">NRRL B-51270</strain>
    </source>
</reference>
<proteinExistence type="predicted"/>
<dbReference type="RefSeq" id="WP_093391736.1">
    <property type="nucleotide sequence ID" value="NZ_LT629736.1"/>
</dbReference>
<sequence>MISEAQFNRGTLDCMTALRRLLKQDTGVVIRLAEPDAIERLLQLSHDSQRADIRELGLRLSNMLEPLAGVEDGGRAQGAIASRRYRVARLPDPATEVPAPASTSVRIYRGQIIRN</sequence>
<dbReference type="STRING" id="487184.SAMN05216421_0584"/>
<dbReference type="OrthoDB" id="7013325at2"/>
<evidence type="ECO:0000313" key="1">
    <source>
        <dbReference type="EMBL" id="SDR92836.1"/>
    </source>
</evidence>
<organism evidence="1 2">
    <name type="scientific">Halopseudomonas xinjiangensis</name>
    <dbReference type="NCBI Taxonomy" id="487184"/>
    <lineage>
        <taxon>Bacteria</taxon>
        <taxon>Pseudomonadati</taxon>
        <taxon>Pseudomonadota</taxon>
        <taxon>Gammaproteobacteria</taxon>
        <taxon>Pseudomonadales</taxon>
        <taxon>Pseudomonadaceae</taxon>
        <taxon>Halopseudomonas</taxon>
    </lineage>
</organism>
<dbReference type="Proteomes" id="UP000243207">
    <property type="component" value="Chromosome I"/>
</dbReference>
<name>A0A1H1N1H3_9GAMM</name>
<accession>A0A1H1N1H3</accession>
<protein>
    <submittedName>
        <fullName evidence="1">Uncharacterized protein</fullName>
    </submittedName>
</protein>
<dbReference type="EMBL" id="LT629736">
    <property type="protein sequence ID" value="SDR92836.1"/>
    <property type="molecule type" value="Genomic_DNA"/>
</dbReference>
<evidence type="ECO:0000313" key="2">
    <source>
        <dbReference type="Proteomes" id="UP000243207"/>
    </source>
</evidence>
<gene>
    <name evidence="1" type="ORF">SAMN05216421_0584</name>
</gene>
<keyword evidence="2" id="KW-1185">Reference proteome</keyword>
<dbReference type="AlphaFoldDB" id="A0A1H1N1H3"/>